<proteinExistence type="predicted"/>
<evidence type="ECO:0000256" key="1">
    <source>
        <dbReference type="ARBA" id="ARBA00022741"/>
    </source>
</evidence>
<dbReference type="EMBL" id="UOGC01000130">
    <property type="protein sequence ID" value="VAX21967.1"/>
    <property type="molecule type" value="Genomic_DNA"/>
</dbReference>
<dbReference type="SMART" id="SM00382">
    <property type="entry name" value="AAA"/>
    <property type="match status" value="1"/>
</dbReference>
<gene>
    <name evidence="5" type="ORF">MNBD_NITROSPINAE01-465</name>
</gene>
<evidence type="ECO:0000256" key="2">
    <source>
        <dbReference type="ARBA" id="ARBA00022840"/>
    </source>
</evidence>
<feature type="region of interest" description="Disordered" evidence="3">
    <location>
        <begin position="514"/>
        <end position="538"/>
    </location>
</feature>
<dbReference type="Pfam" id="PF00437">
    <property type="entry name" value="T2SSE"/>
    <property type="match status" value="1"/>
</dbReference>
<dbReference type="AlphaFoldDB" id="A0A3B1CZJ3"/>
<dbReference type="InterPro" id="IPR003593">
    <property type="entry name" value="AAA+_ATPase"/>
</dbReference>
<dbReference type="Gene3D" id="3.30.450.90">
    <property type="match status" value="1"/>
</dbReference>
<dbReference type="Gene3D" id="3.30.300.160">
    <property type="entry name" value="Type II secretion system, protein E, N-terminal domain"/>
    <property type="match status" value="1"/>
</dbReference>
<protein>
    <submittedName>
        <fullName evidence="5">Type IV fimbrial assembly, ATPase PilB</fullName>
    </submittedName>
</protein>
<dbReference type="Pfam" id="PF05157">
    <property type="entry name" value="MshEN"/>
    <property type="match status" value="1"/>
</dbReference>
<evidence type="ECO:0000259" key="4">
    <source>
        <dbReference type="PROSITE" id="PS00662"/>
    </source>
</evidence>
<dbReference type="GO" id="GO:0016887">
    <property type="term" value="F:ATP hydrolysis activity"/>
    <property type="evidence" value="ECO:0007669"/>
    <property type="project" value="TreeGrafter"/>
</dbReference>
<dbReference type="GO" id="GO:0005886">
    <property type="term" value="C:plasma membrane"/>
    <property type="evidence" value="ECO:0007669"/>
    <property type="project" value="TreeGrafter"/>
</dbReference>
<accession>A0A3B1CZJ3</accession>
<organism evidence="5">
    <name type="scientific">hydrothermal vent metagenome</name>
    <dbReference type="NCBI Taxonomy" id="652676"/>
    <lineage>
        <taxon>unclassified sequences</taxon>
        <taxon>metagenomes</taxon>
        <taxon>ecological metagenomes</taxon>
    </lineage>
</organism>
<dbReference type="SUPFAM" id="SSF160246">
    <property type="entry name" value="EspE N-terminal domain-like"/>
    <property type="match status" value="1"/>
</dbReference>
<keyword evidence="1" id="KW-0547">Nucleotide-binding</keyword>
<dbReference type="Gene3D" id="3.40.50.300">
    <property type="entry name" value="P-loop containing nucleotide triphosphate hydrolases"/>
    <property type="match status" value="1"/>
</dbReference>
<dbReference type="InterPro" id="IPR037257">
    <property type="entry name" value="T2SS_E_N_sf"/>
</dbReference>
<dbReference type="PANTHER" id="PTHR30258">
    <property type="entry name" value="TYPE II SECRETION SYSTEM PROTEIN GSPE-RELATED"/>
    <property type="match status" value="1"/>
</dbReference>
<name>A0A3B1CZJ3_9ZZZZ</name>
<dbReference type="SUPFAM" id="SSF52540">
    <property type="entry name" value="P-loop containing nucleoside triphosphate hydrolases"/>
    <property type="match status" value="1"/>
</dbReference>
<dbReference type="InterPro" id="IPR001482">
    <property type="entry name" value="T2SS/T4SS_dom"/>
</dbReference>
<evidence type="ECO:0000313" key="5">
    <source>
        <dbReference type="EMBL" id="VAX21967.1"/>
    </source>
</evidence>
<dbReference type="CDD" id="cd01129">
    <property type="entry name" value="PulE-GspE-like"/>
    <property type="match status" value="1"/>
</dbReference>
<dbReference type="InterPro" id="IPR027417">
    <property type="entry name" value="P-loop_NTPase"/>
</dbReference>
<feature type="domain" description="Bacterial type II secretion system protein E" evidence="4">
    <location>
        <begin position="377"/>
        <end position="391"/>
    </location>
</feature>
<keyword evidence="2" id="KW-0067">ATP-binding</keyword>
<sequence length="538" mass="58278">MDVRGKTKLGDFLIKNGVITSRERDKALLEQGRTGARLGSVLASLGYVTDDTVVDTLSCQLGIAVADFSSASPATELLHLAPEPFARKHSLCPIGVDDVSGAVIVAMADPLDLFVMDELSARFPSAILPRISTEKRIRNAIDHYYGILVSDEALSKDDKNSTSVSIAQKADKSSAPVARLVESIITSGVEERASDIHIEPTSGGLLMRYRVDGVMVLAQAPQGRHAQAVISRIKIMAKLDIAESRVPQDGGFELSVSGRRMEFRVSTFPTIYGESVVIRILSGGDVRLGMGELGLLGTTLRDFKKAICGRAGILIVTGPTGSGKTTTLYSALSEISAREKVIVTIEDPVEYRLEYVRQTQVNPKGGITFSRGLRSILRQDPDIIMVGEVRDPETAAIATQAAMTGHLVLTTLHTDNAASAVTRMLDLGVEPYKIASTFVGALAQRLVRRVCEKCHGGNGITECRHCRHSGYHGRVGIFEFLSPDDGMRELIMSRSPSSVLMRHARDKMGMSTMREDGTEKAKRGITTTNEINRITPED</sequence>
<evidence type="ECO:0000256" key="3">
    <source>
        <dbReference type="SAM" id="MobiDB-lite"/>
    </source>
</evidence>
<dbReference type="PROSITE" id="PS00662">
    <property type="entry name" value="T2SP_E"/>
    <property type="match status" value="1"/>
</dbReference>
<dbReference type="InterPro" id="IPR007831">
    <property type="entry name" value="T2SS_GspE_N"/>
</dbReference>
<dbReference type="GO" id="GO:0005524">
    <property type="term" value="F:ATP binding"/>
    <property type="evidence" value="ECO:0007669"/>
    <property type="project" value="UniProtKB-KW"/>
</dbReference>
<reference evidence="5" key="1">
    <citation type="submission" date="2018-06" db="EMBL/GenBank/DDBJ databases">
        <authorList>
            <person name="Zhirakovskaya E."/>
        </authorList>
    </citation>
    <scope>NUCLEOTIDE SEQUENCE</scope>
</reference>
<dbReference type="PANTHER" id="PTHR30258:SF2">
    <property type="entry name" value="COMG OPERON PROTEIN 1"/>
    <property type="match status" value="1"/>
</dbReference>